<protein>
    <submittedName>
        <fullName evidence="2">Uncharacterized protein</fullName>
    </submittedName>
</protein>
<dbReference type="AlphaFoldDB" id="A0A165R535"/>
<dbReference type="EMBL" id="KV429052">
    <property type="protein sequence ID" value="KZT70318.1"/>
    <property type="molecule type" value="Genomic_DNA"/>
</dbReference>
<accession>A0A165R535</accession>
<gene>
    <name evidence="2" type="ORF">DAEQUDRAFT_725598</name>
</gene>
<dbReference type="Proteomes" id="UP000076727">
    <property type="component" value="Unassembled WGS sequence"/>
</dbReference>
<organism evidence="2 3">
    <name type="scientific">Daedalea quercina L-15889</name>
    <dbReference type="NCBI Taxonomy" id="1314783"/>
    <lineage>
        <taxon>Eukaryota</taxon>
        <taxon>Fungi</taxon>
        <taxon>Dikarya</taxon>
        <taxon>Basidiomycota</taxon>
        <taxon>Agaricomycotina</taxon>
        <taxon>Agaricomycetes</taxon>
        <taxon>Polyporales</taxon>
        <taxon>Fomitopsis</taxon>
    </lineage>
</organism>
<feature type="compositionally biased region" description="Pro residues" evidence="1">
    <location>
        <begin position="22"/>
        <end position="31"/>
    </location>
</feature>
<evidence type="ECO:0000313" key="2">
    <source>
        <dbReference type="EMBL" id="KZT70318.1"/>
    </source>
</evidence>
<reference evidence="2 3" key="1">
    <citation type="journal article" date="2016" name="Mol. Biol. Evol.">
        <title>Comparative Genomics of Early-Diverging Mushroom-Forming Fungi Provides Insights into the Origins of Lignocellulose Decay Capabilities.</title>
        <authorList>
            <person name="Nagy L.G."/>
            <person name="Riley R."/>
            <person name="Tritt A."/>
            <person name="Adam C."/>
            <person name="Daum C."/>
            <person name="Floudas D."/>
            <person name="Sun H."/>
            <person name="Yadav J.S."/>
            <person name="Pangilinan J."/>
            <person name="Larsson K.H."/>
            <person name="Matsuura K."/>
            <person name="Barry K."/>
            <person name="Labutti K."/>
            <person name="Kuo R."/>
            <person name="Ohm R.A."/>
            <person name="Bhattacharya S.S."/>
            <person name="Shirouzu T."/>
            <person name="Yoshinaga Y."/>
            <person name="Martin F.M."/>
            <person name="Grigoriev I.V."/>
            <person name="Hibbett D.S."/>
        </authorList>
    </citation>
    <scope>NUCLEOTIDE SEQUENCE [LARGE SCALE GENOMIC DNA]</scope>
    <source>
        <strain evidence="2 3">L-15889</strain>
    </source>
</reference>
<keyword evidence="3" id="KW-1185">Reference proteome</keyword>
<name>A0A165R535_9APHY</name>
<evidence type="ECO:0000256" key="1">
    <source>
        <dbReference type="SAM" id="MobiDB-lite"/>
    </source>
</evidence>
<feature type="region of interest" description="Disordered" evidence="1">
    <location>
        <begin position="1"/>
        <end position="39"/>
    </location>
</feature>
<proteinExistence type="predicted"/>
<sequence>MFKSRPNRTGLTHSKYAHLKGTPPPNPPPNPITKGTSPSLSCMPGLHHHLSKPRQYAYVLASDSNIDGSVPPYLS</sequence>
<evidence type="ECO:0000313" key="3">
    <source>
        <dbReference type="Proteomes" id="UP000076727"/>
    </source>
</evidence>